<evidence type="ECO:0000256" key="1">
    <source>
        <dbReference type="ARBA" id="ARBA00022723"/>
    </source>
</evidence>
<evidence type="ECO:0000256" key="6">
    <source>
        <dbReference type="SAM" id="MobiDB-lite"/>
    </source>
</evidence>
<organism evidence="9 10">
    <name type="scientific">Aspergillus nanangensis</name>
    <dbReference type="NCBI Taxonomy" id="2582783"/>
    <lineage>
        <taxon>Eukaryota</taxon>
        <taxon>Fungi</taxon>
        <taxon>Dikarya</taxon>
        <taxon>Ascomycota</taxon>
        <taxon>Pezizomycotina</taxon>
        <taxon>Eurotiomycetes</taxon>
        <taxon>Eurotiomycetidae</taxon>
        <taxon>Eurotiales</taxon>
        <taxon>Aspergillaceae</taxon>
        <taxon>Aspergillus</taxon>
        <taxon>Aspergillus subgen. Circumdati</taxon>
    </lineage>
</organism>
<dbReference type="AlphaFoldDB" id="A0AAD4GY64"/>
<evidence type="ECO:0000313" key="9">
    <source>
        <dbReference type="EMBL" id="KAF9893440.1"/>
    </source>
</evidence>
<evidence type="ECO:0000256" key="2">
    <source>
        <dbReference type="ARBA" id="ARBA00023015"/>
    </source>
</evidence>
<dbReference type="InterPro" id="IPR036864">
    <property type="entry name" value="Zn2-C6_fun-type_DNA-bd_sf"/>
</dbReference>
<dbReference type="GO" id="GO:0006351">
    <property type="term" value="P:DNA-templated transcription"/>
    <property type="evidence" value="ECO:0007669"/>
    <property type="project" value="InterPro"/>
</dbReference>
<keyword evidence="4" id="KW-0804">Transcription</keyword>
<feature type="domain" description="Zn(2)-C6 fungal-type" evidence="8">
    <location>
        <begin position="17"/>
        <end position="48"/>
    </location>
</feature>
<dbReference type="GO" id="GO:0005634">
    <property type="term" value="C:nucleus"/>
    <property type="evidence" value="ECO:0007669"/>
    <property type="project" value="TreeGrafter"/>
</dbReference>
<feature type="compositionally biased region" description="Basic residues" evidence="6">
    <location>
        <begin position="57"/>
        <end position="66"/>
    </location>
</feature>
<comment type="caution">
    <text evidence="9">The sequence shown here is derived from an EMBL/GenBank/DDBJ whole genome shotgun (WGS) entry which is preliminary data.</text>
</comment>
<reference evidence="9" key="1">
    <citation type="journal article" date="2019" name="Beilstein J. Org. Chem.">
        <title>Nanangenines: drimane sesquiterpenoids as the dominant metabolite cohort of a novel Australian fungus, Aspergillus nanangensis.</title>
        <authorList>
            <person name="Lacey H.J."/>
            <person name="Gilchrist C.L.M."/>
            <person name="Crombie A."/>
            <person name="Kalaitzis J.A."/>
            <person name="Vuong D."/>
            <person name="Rutledge P.J."/>
            <person name="Turner P."/>
            <person name="Pitt J.I."/>
            <person name="Lacey E."/>
            <person name="Chooi Y.H."/>
            <person name="Piggott A.M."/>
        </authorList>
    </citation>
    <scope>NUCLEOTIDE SEQUENCE</scope>
    <source>
        <strain evidence="9">MST-FP2251</strain>
    </source>
</reference>
<sequence>MPRPKVRPEDRQRSSRACKTCKALKIRCDSQNPCTTCIRREQPDECIYIGTDRRRRRQGVLPRHGHGQVESASSHDDTPFQLDSLFSGVVTPESRSDGHHVPAQTPLLECEPVEQGWDRSSKVYVGETSALSFLHFLRKTVTGYVGSVSFTDCERYHTVLEVQPCVQDNVNVDERSDKTQMWIDSYHEATGGILDLFTAHEMETLLVPRFDPQITTYHPTAGHEDAAAMDVVLAIGAQASGSEEDSRLASGYFCRARRMAFDDMLMGQTLSTVRLFLLMSFYMLGACDRNAASMFLGVAARAAIVLDLHNPESYRGLPPEVHDNRSRIWESTRNLDCLSSFVLSRPKSLPVVRTPTNPTPGVNIQSTFRAISEGCALLDMIVDTLSKEKILHVPTAESLLAQLRQWNRALPLSLRQFHSPAHEGGTAPLEPIERRWLMGSIHVSCVYYFAVILVTRPYLIAYLTSRLRGKAPDHLISDPDEASDVNIKNSKVSKLGQVCVSAALYIADMCKRAKVAGLTFGNLCLLKAWIFGAGLVLGFSMFAGEPRRDIETLFDSTLDVLDDIGRTSPQARLYHQILQSFADAVTRYRHRVAGEVRRTVQHYIDQILIVDTSPGDRAATGARLAGQERCDDEWLAGAITGIEANGVAFDPLSDGTKGAQTLLQMAGFADQPGWDEMNVSWPEDLFPDIEPFDQLFYTVE</sequence>
<dbReference type="EMBL" id="VCAU01000007">
    <property type="protein sequence ID" value="KAF9893440.1"/>
    <property type="molecule type" value="Genomic_DNA"/>
</dbReference>
<dbReference type="SUPFAM" id="SSF57701">
    <property type="entry name" value="Zn2/Cys6 DNA-binding domain"/>
    <property type="match status" value="1"/>
</dbReference>
<dbReference type="GO" id="GO:0000981">
    <property type="term" value="F:DNA-binding transcription factor activity, RNA polymerase II-specific"/>
    <property type="evidence" value="ECO:0007669"/>
    <property type="project" value="InterPro"/>
</dbReference>
<dbReference type="CDD" id="cd00067">
    <property type="entry name" value="GAL4"/>
    <property type="match status" value="1"/>
</dbReference>
<dbReference type="Gene3D" id="4.10.240.10">
    <property type="entry name" value="Zn(2)-C6 fungal-type DNA-binding domain"/>
    <property type="match status" value="1"/>
</dbReference>
<evidence type="ECO:0000256" key="7">
    <source>
        <dbReference type="SAM" id="Phobius"/>
    </source>
</evidence>
<evidence type="ECO:0000259" key="8">
    <source>
        <dbReference type="PROSITE" id="PS50048"/>
    </source>
</evidence>
<evidence type="ECO:0000313" key="10">
    <source>
        <dbReference type="Proteomes" id="UP001194746"/>
    </source>
</evidence>
<gene>
    <name evidence="9" type="ORF">FE257_010752</name>
</gene>
<feature type="transmembrane region" description="Helical" evidence="7">
    <location>
        <begin position="445"/>
        <end position="463"/>
    </location>
</feature>
<dbReference type="GO" id="GO:0000978">
    <property type="term" value="F:RNA polymerase II cis-regulatory region sequence-specific DNA binding"/>
    <property type="evidence" value="ECO:0007669"/>
    <property type="project" value="TreeGrafter"/>
</dbReference>
<dbReference type="PROSITE" id="PS00463">
    <property type="entry name" value="ZN2_CY6_FUNGAL_1"/>
    <property type="match status" value="1"/>
</dbReference>
<feature type="region of interest" description="Disordered" evidence="6">
    <location>
        <begin position="57"/>
        <end position="77"/>
    </location>
</feature>
<reference evidence="9" key="2">
    <citation type="submission" date="2020-02" db="EMBL/GenBank/DDBJ databases">
        <authorList>
            <person name="Gilchrist C.L.M."/>
            <person name="Chooi Y.-H."/>
        </authorList>
    </citation>
    <scope>NUCLEOTIDE SEQUENCE</scope>
    <source>
        <strain evidence="9">MST-FP2251</strain>
    </source>
</reference>
<keyword evidence="5" id="KW-0539">Nucleus</keyword>
<dbReference type="PANTHER" id="PTHR47424">
    <property type="entry name" value="REGULATORY PROTEIN GAL4"/>
    <property type="match status" value="1"/>
</dbReference>
<feature type="transmembrane region" description="Helical" evidence="7">
    <location>
        <begin position="526"/>
        <end position="544"/>
    </location>
</feature>
<proteinExistence type="predicted"/>
<dbReference type="Pfam" id="PF00172">
    <property type="entry name" value="Zn_clus"/>
    <property type="match status" value="1"/>
</dbReference>
<keyword evidence="7" id="KW-1133">Transmembrane helix</keyword>
<dbReference type="CDD" id="cd12148">
    <property type="entry name" value="fungal_TF_MHR"/>
    <property type="match status" value="1"/>
</dbReference>
<accession>A0AAD4GY64</accession>
<dbReference type="Proteomes" id="UP001194746">
    <property type="component" value="Unassembled WGS sequence"/>
</dbReference>
<dbReference type="PROSITE" id="PS50048">
    <property type="entry name" value="ZN2_CY6_FUNGAL_2"/>
    <property type="match status" value="1"/>
</dbReference>
<dbReference type="InterPro" id="IPR007219">
    <property type="entry name" value="XnlR_reg_dom"/>
</dbReference>
<evidence type="ECO:0000256" key="3">
    <source>
        <dbReference type="ARBA" id="ARBA00023125"/>
    </source>
</evidence>
<keyword evidence="7" id="KW-0812">Transmembrane</keyword>
<protein>
    <recommendedName>
        <fullName evidence="8">Zn(2)-C6 fungal-type domain-containing protein</fullName>
    </recommendedName>
</protein>
<keyword evidence="7" id="KW-0472">Membrane</keyword>
<dbReference type="Pfam" id="PF04082">
    <property type="entry name" value="Fungal_trans"/>
    <property type="match status" value="1"/>
</dbReference>
<dbReference type="InterPro" id="IPR051127">
    <property type="entry name" value="Fungal_SecMet_Regulators"/>
</dbReference>
<keyword evidence="10" id="KW-1185">Reference proteome</keyword>
<keyword evidence="1" id="KW-0479">Metal-binding</keyword>
<name>A0AAD4GY64_ASPNN</name>
<dbReference type="GO" id="GO:0000435">
    <property type="term" value="P:positive regulation of transcription from RNA polymerase II promoter by galactose"/>
    <property type="evidence" value="ECO:0007669"/>
    <property type="project" value="TreeGrafter"/>
</dbReference>
<dbReference type="SMART" id="SM00066">
    <property type="entry name" value="GAL4"/>
    <property type="match status" value="1"/>
</dbReference>
<evidence type="ECO:0000256" key="4">
    <source>
        <dbReference type="ARBA" id="ARBA00023163"/>
    </source>
</evidence>
<dbReference type="PANTHER" id="PTHR47424:SF9">
    <property type="entry name" value="TAH-2"/>
    <property type="match status" value="1"/>
</dbReference>
<dbReference type="InterPro" id="IPR001138">
    <property type="entry name" value="Zn2Cys6_DnaBD"/>
</dbReference>
<dbReference type="GO" id="GO:0008270">
    <property type="term" value="F:zinc ion binding"/>
    <property type="evidence" value="ECO:0007669"/>
    <property type="project" value="InterPro"/>
</dbReference>
<keyword evidence="2" id="KW-0805">Transcription regulation</keyword>
<keyword evidence="3" id="KW-0238">DNA-binding</keyword>
<evidence type="ECO:0000256" key="5">
    <source>
        <dbReference type="ARBA" id="ARBA00023242"/>
    </source>
</evidence>